<dbReference type="Gene3D" id="3.60.10.10">
    <property type="entry name" value="Endonuclease/exonuclease/phosphatase"/>
    <property type="match status" value="1"/>
</dbReference>
<dbReference type="SMART" id="SM00252">
    <property type="entry name" value="SH2"/>
    <property type="match status" value="1"/>
</dbReference>
<dbReference type="SUPFAM" id="SSF55550">
    <property type="entry name" value="SH2 domain"/>
    <property type="match status" value="1"/>
</dbReference>
<feature type="region of interest" description="Disordered" evidence="5">
    <location>
        <begin position="106"/>
        <end position="133"/>
    </location>
</feature>
<dbReference type="OrthoDB" id="7862313at2759"/>
<dbReference type="STRING" id="188477.A0A3S1AVG4"/>
<dbReference type="Proteomes" id="UP000271974">
    <property type="component" value="Unassembled WGS sequence"/>
</dbReference>
<dbReference type="SUPFAM" id="SSF56219">
    <property type="entry name" value="DNase I-like"/>
    <property type="match status" value="1"/>
</dbReference>
<sequence length="514" mass="57838">MSALYFHRGISRLHSEELLLQEGADGSFLVRDSESVAGAFVLCLLFQSRVHQYRILPDKDGRISVQSEGDMQPPSYNDLPSLITAYIAKGEKNGLVCALKKPISPEGAEIPEADSEDDDFEDPKQTADDEEKSGVSKTFKFGLLNNFARLDFSSCDGEFVDAIKTYVDEGLEKDSEAQGADGGGYAMPEFQKLLAVAGKGLQREMDLFLLKLSMCHDMLSQEEEDKKRTLTSNPMDRLGSYIDFMAAKLENCRTQIIALEKKALEVVTESAEARDNEYAYPDCTDITSATLHPPFLPLGLRRNSSISIPLSTFEVKVLKYGKVNYKLKLTVDIHQGRFFAVKPSKDLLDSSNTFPHDKIVQLVKNTSDNSRLHVIFSNKKKYLYQFQSVLERENFCLQIRQMKSLHSQEHDVDNVSIFVGTWNMGKSAPCESLKYWLKCNGEGKSKDRVLSRLPHDIYVIGTQESAMTEKDWINTIKAGLKASLNLDVDLLESCSLWGLRTLVFINSKHRNKFS</sequence>
<dbReference type="InterPro" id="IPR057510">
    <property type="entry name" value="C2_SHIP1-2_first"/>
</dbReference>
<evidence type="ECO:0000313" key="8">
    <source>
        <dbReference type="Proteomes" id="UP000271974"/>
    </source>
</evidence>
<dbReference type="InterPro" id="IPR036860">
    <property type="entry name" value="SH2_dom_sf"/>
</dbReference>
<dbReference type="InterPro" id="IPR036691">
    <property type="entry name" value="Endo/exonu/phosph_ase_sf"/>
</dbReference>
<feature type="non-terminal residue" evidence="7">
    <location>
        <position position="514"/>
    </location>
</feature>
<dbReference type="Gene3D" id="3.30.505.10">
    <property type="entry name" value="SH2 domain"/>
    <property type="match status" value="1"/>
</dbReference>
<keyword evidence="4" id="KW-0727">SH2 domain</keyword>
<dbReference type="InterPro" id="IPR000980">
    <property type="entry name" value="SH2"/>
</dbReference>
<proteinExistence type="predicted"/>
<evidence type="ECO:0000256" key="2">
    <source>
        <dbReference type="ARBA" id="ARBA00022859"/>
    </source>
</evidence>
<dbReference type="GO" id="GO:0045087">
    <property type="term" value="P:innate immune response"/>
    <property type="evidence" value="ECO:0007669"/>
    <property type="project" value="UniProtKB-KW"/>
</dbReference>
<dbReference type="Pfam" id="PF24150">
    <property type="entry name" value="C2_SHIP1-2_first"/>
    <property type="match status" value="1"/>
</dbReference>
<keyword evidence="1" id="KW-0399">Innate immunity</keyword>
<dbReference type="Pfam" id="PF00017">
    <property type="entry name" value="SH2"/>
    <property type="match status" value="1"/>
</dbReference>
<name>A0A3S1AVG4_ELYCH</name>
<evidence type="ECO:0000256" key="4">
    <source>
        <dbReference type="PROSITE-ProRule" id="PRU00191"/>
    </source>
</evidence>
<accession>A0A3S1AVG4</accession>
<feature type="compositionally biased region" description="Acidic residues" evidence="5">
    <location>
        <begin position="109"/>
        <end position="121"/>
    </location>
</feature>
<protein>
    <recommendedName>
        <fullName evidence="6">SH2 domain-containing protein</fullName>
    </recommendedName>
</protein>
<keyword evidence="8" id="KW-1185">Reference proteome</keyword>
<dbReference type="GO" id="GO:0009966">
    <property type="term" value="P:regulation of signal transduction"/>
    <property type="evidence" value="ECO:0007669"/>
    <property type="project" value="TreeGrafter"/>
</dbReference>
<evidence type="ECO:0000256" key="3">
    <source>
        <dbReference type="ARBA" id="ARBA00023130"/>
    </source>
</evidence>
<evidence type="ECO:0000313" key="7">
    <source>
        <dbReference type="EMBL" id="RUS69396.1"/>
    </source>
</evidence>
<organism evidence="7 8">
    <name type="scientific">Elysia chlorotica</name>
    <name type="common">Eastern emerald elysia</name>
    <name type="synonym">Sea slug</name>
    <dbReference type="NCBI Taxonomy" id="188477"/>
    <lineage>
        <taxon>Eukaryota</taxon>
        <taxon>Metazoa</taxon>
        <taxon>Spiralia</taxon>
        <taxon>Lophotrochozoa</taxon>
        <taxon>Mollusca</taxon>
        <taxon>Gastropoda</taxon>
        <taxon>Heterobranchia</taxon>
        <taxon>Euthyneura</taxon>
        <taxon>Panpulmonata</taxon>
        <taxon>Sacoglossa</taxon>
        <taxon>Placobranchoidea</taxon>
        <taxon>Plakobranchidae</taxon>
        <taxon>Elysia</taxon>
    </lineage>
</organism>
<evidence type="ECO:0000259" key="6">
    <source>
        <dbReference type="PROSITE" id="PS50001"/>
    </source>
</evidence>
<dbReference type="PANTHER" id="PTHR46051">
    <property type="entry name" value="SH2 DOMAIN-CONTAINING PROTEIN"/>
    <property type="match status" value="1"/>
</dbReference>
<keyword evidence="2" id="KW-0391">Immunity</keyword>
<feature type="domain" description="SH2" evidence="6">
    <location>
        <begin position="5"/>
        <end position="103"/>
    </location>
</feature>
<gene>
    <name evidence="7" type="ORF">EGW08_022841</name>
</gene>
<dbReference type="GO" id="GO:0050776">
    <property type="term" value="P:regulation of immune response"/>
    <property type="evidence" value="ECO:0007669"/>
    <property type="project" value="TreeGrafter"/>
</dbReference>
<reference evidence="7 8" key="1">
    <citation type="submission" date="2019-01" db="EMBL/GenBank/DDBJ databases">
        <title>A draft genome assembly of the solar-powered sea slug Elysia chlorotica.</title>
        <authorList>
            <person name="Cai H."/>
            <person name="Li Q."/>
            <person name="Fang X."/>
            <person name="Li J."/>
            <person name="Curtis N.E."/>
            <person name="Altenburger A."/>
            <person name="Shibata T."/>
            <person name="Feng M."/>
            <person name="Maeda T."/>
            <person name="Schwartz J.A."/>
            <person name="Shigenobu S."/>
            <person name="Lundholm N."/>
            <person name="Nishiyama T."/>
            <person name="Yang H."/>
            <person name="Hasebe M."/>
            <person name="Li S."/>
            <person name="Pierce S.K."/>
            <person name="Wang J."/>
        </authorList>
    </citation>
    <scope>NUCLEOTIDE SEQUENCE [LARGE SCALE GENOMIC DNA]</scope>
    <source>
        <strain evidence="7">EC2010</strain>
        <tissue evidence="7">Whole organism of an adult</tissue>
    </source>
</reference>
<dbReference type="PANTHER" id="PTHR46051:SF1">
    <property type="entry name" value="INOSITOL POLYPHOSPHATE-RELATED PHOSPHATASE DOMAIN-CONTAINING PROTEIN"/>
    <property type="match status" value="1"/>
</dbReference>
<keyword evidence="3" id="KW-1064">Adaptive immunity</keyword>
<dbReference type="PROSITE" id="PS50001">
    <property type="entry name" value="SH2"/>
    <property type="match status" value="1"/>
</dbReference>
<dbReference type="GO" id="GO:0002250">
    <property type="term" value="P:adaptive immune response"/>
    <property type="evidence" value="ECO:0007669"/>
    <property type="project" value="UniProtKB-KW"/>
</dbReference>
<evidence type="ECO:0000256" key="5">
    <source>
        <dbReference type="SAM" id="MobiDB-lite"/>
    </source>
</evidence>
<dbReference type="EMBL" id="RQTK01001697">
    <property type="protein sequence ID" value="RUS69396.1"/>
    <property type="molecule type" value="Genomic_DNA"/>
</dbReference>
<comment type="caution">
    <text evidence="7">The sequence shown here is derived from an EMBL/GenBank/DDBJ whole genome shotgun (WGS) entry which is preliminary data.</text>
</comment>
<dbReference type="AlphaFoldDB" id="A0A3S1AVG4"/>
<evidence type="ECO:0000256" key="1">
    <source>
        <dbReference type="ARBA" id="ARBA00022588"/>
    </source>
</evidence>